<dbReference type="Proteomes" id="UP001164929">
    <property type="component" value="Chromosome 1"/>
</dbReference>
<evidence type="ECO:0000256" key="1">
    <source>
        <dbReference type="ARBA" id="ARBA00004613"/>
    </source>
</evidence>
<name>A0AAD6RKS8_9ROSI</name>
<comment type="similarity">
    <text evidence="2">Belongs to the peptidase S8 family.</text>
</comment>
<sequence length="121" mass="13156">MKEGVLHLLNERKANFPSPIDFEGHGTHTYSTIAGREVLGASYFYILATFDDAIADGVNIISESLGSDWPLPYMEDPITIGSFHAMKNGILTSNSAGNSVPYPILTLQPCTMDIDGSCQHH</sequence>
<dbReference type="GO" id="GO:0005576">
    <property type="term" value="C:extracellular region"/>
    <property type="evidence" value="ECO:0007669"/>
    <property type="project" value="UniProtKB-SubCell"/>
</dbReference>
<accession>A0AAD6RKS8</accession>
<dbReference type="Gene3D" id="3.40.50.200">
    <property type="entry name" value="Peptidase S8/S53 domain"/>
    <property type="match status" value="2"/>
</dbReference>
<proteinExistence type="inferred from homology"/>
<dbReference type="EMBL" id="JAQIZT010000001">
    <property type="protein sequence ID" value="KAJ7010758.1"/>
    <property type="molecule type" value="Genomic_DNA"/>
</dbReference>
<organism evidence="4 5">
    <name type="scientific">Populus alba x Populus x berolinensis</name>
    <dbReference type="NCBI Taxonomy" id="444605"/>
    <lineage>
        <taxon>Eukaryota</taxon>
        <taxon>Viridiplantae</taxon>
        <taxon>Streptophyta</taxon>
        <taxon>Embryophyta</taxon>
        <taxon>Tracheophyta</taxon>
        <taxon>Spermatophyta</taxon>
        <taxon>Magnoliopsida</taxon>
        <taxon>eudicotyledons</taxon>
        <taxon>Gunneridae</taxon>
        <taxon>Pentapetalae</taxon>
        <taxon>rosids</taxon>
        <taxon>fabids</taxon>
        <taxon>Malpighiales</taxon>
        <taxon>Salicaceae</taxon>
        <taxon>Saliceae</taxon>
        <taxon>Populus</taxon>
    </lineage>
</organism>
<gene>
    <name evidence="4" type="ORF">NC653_001272</name>
</gene>
<dbReference type="AlphaFoldDB" id="A0AAD6RKS8"/>
<protein>
    <submittedName>
        <fullName evidence="4">Uncharacterized protein</fullName>
    </submittedName>
</protein>
<dbReference type="SUPFAM" id="SSF52743">
    <property type="entry name" value="Subtilisin-like"/>
    <property type="match status" value="1"/>
</dbReference>
<comment type="caution">
    <text evidence="4">The sequence shown here is derived from an EMBL/GenBank/DDBJ whole genome shotgun (WGS) entry which is preliminary data.</text>
</comment>
<evidence type="ECO:0000256" key="3">
    <source>
        <dbReference type="ARBA" id="ARBA00022729"/>
    </source>
</evidence>
<reference evidence="4 5" key="1">
    <citation type="journal article" date="2023" name="Mol. Ecol. Resour.">
        <title>Chromosome-level genome assembly of a triploid poplar Populus alba 'Berolinensis'.</title>
        <authorList>
            <person name="Chen S."/>
            <person name="Yu Y."/>
            <person name="Wang X."/>
            <person name="Wang S."/>
            <person name="Zhang T."/>
            <person name="Zhou Y."/>
            <person name="He R."/>
            <person name="Meng N."/>
            <person name="Wang Y."/>
            <person name="Liu W."/>
            <person name="Liu Z."/>
            <person name="Liu J."/>
            <person name="Guo Q."/>
            <person name="Huang H."/>
            <person name="Sederoff R.R."/>
            <person name="Wang G."/>
            <person name="Qu G."/>
            <person name="Chen S."/>
        </authorList>
    </citation>
    <scope>NUCLEOTIDE SEQUENCE [LARGE SCALE GENOMIC DNA]</scope>
    <source>
        <strain evidence="4">SC-2020</strain>
    </source>
</reference>
<evidence type="ECO:0000313" key="4">
    <source>
        <dbReference type="EMBL" id="KAJ7010758.1"/>
    </source>
</evidence>
<keyword evidence="3" id="KW-0732">Signal</keyword>
<dbReference type="InterPro" id="IPR045051">
    <property type="entry name" value="SBT"/>
</dbReference>
<dbReference type="InterPro" id="IPR036852">
    <property type="entry name" value="Peptidase_S8/S53_dom_sf"/>
</dbReference>
<keyword evidence="5" id="KW-1185">Reference proteome</keyword>
<evidence type="ECO:0000313" key="5">
    <source>
        <dbReference type="Proteomes" id="UP001164929"/>
    </source>
</evidence>
<comment type="subcellular location">
    <subcellularLocation>
        <location evidence="1">Secreted</location>
    </subcellularLocation>
</comment>
<evidence type="ECO:0000256" key="2">
    <source>
        <dbReference type="ARBA" id="ARBA00011073"/>
    </source>
</evidence>
<dbReference type="GO" id="GO:0006508">
    <property type="term" value="P:proteolysis"/>
    <property type="evidence" value="ECO:0007669"/>
    <property type="project" value="InterPro"/>
</dbReference>
<dbReference type="GO" id="GO:0004252">
    <property type="term" value="F:serine-type endopeptidase activity"/>
    <property type="evidence" value="ECO:0007669"/>
    <property type="project" value="InterPro"/>
</dbReference>
<dbReference type="PANTHER" id="PTHR10795">
    <property type="entry name" value="PROPROTEIN CONVERTASE SUBTILISIN/KEXIN"/>
    <property type="match status" value="1"/>
</dbReference>